<keyword evidence="3" id="KW-0378">Hydrolase</keyword>
<dbReference type="InterPro" id="IPR001944">
    <property type="entry name" value="Glycoside_Hdrlase_35"/>
</dbReference>
<dbReference type="InterPro" id="IPR019801">
    <property type="entry name" value="Glyco_hydro_35_CS"/>
</dbReference>
<feature type="active site" description="Nucleophile" evidence="6">
    <location>
        <position position="266"/>
    </location>
</feature>
<dbReference type="FunFam" id="3.20.20.80:FF:000017">
    <property type="entry name" value="Beta-galactosidase"/>
    <property type="match status" value="1"/>
</dbReference>
<keyword evidence="11" id="KW-1185">Reference proteome</keyword>
<protein>
    <submittedName>
        <fullName evidence="10">Uncharacterized protein</fullName>
    </submittedName>
</protein>
<dbReference type="Gene3D" id="2.60.120.260">
    <property type="entry name" value="Galactose-binding domain-like"/>
    <property type="match status" value="2"/>
</dbReference>
<evidence type="ECO:0000256" key="4">
    <source>
        <dbReference type="ARBA" id="ARBA00023180"/>
    </source>
</evidence>
<feature type="domain" description="Beta-galactosidase 1-like first all-beta" evidence="9">
    <location>
        <begin position="404"/>
        <end position="512"/>
    </location>
</feature>
<dbReference type="EMBL" id="NEVH01004959">
    <property type="protein sequence ID" value="PNF39271.1"/>
    <property type="molecule type" value="Genomic_DNA"/>
</dbReference>
<keyword evidence="4" id="KW-0325">Glycoprotein</keyword>
<accession>A0A2J7REK8</accession>
<dbReference type="InParanoid" id="A0A2J7REK8"/>
<evidence type="ECO:0000256" key="6">
    <source>
        <dbReference type="PIRSR" id="PIRSR006336-1"/>
    </source>
</evidence>
<organism evidence="10 11">
    <name type="scientific">Cryptotermes secundus</name>
    <dbReference type="NCBI Taxonomy" id="105785"/>
    <lineage>
        <taxon>Eukaryota</taxon>
        <taxon>Metazoa</taxon>
        <taxon>Ecdysozoa</taxon>
        <taxon>Arthropoda</taxon>
        <taxon>Hexapoda</taxon>
        <taxon>Insecta</taxon>
        <taxon>Pterygota</taxon>
        <taxon>Neoptera</taxon>
        <taxon>Polyneoptera</taxon>
        <taxon>Dictyoptera</taxon>
        <taxon>Blattodea</taxon>
        <taxon>Blattoidea</taxon>
        <taxon>Termitoidae</taxon>
        <taxon>Kalotermitidae</taxon>
        <taxon>Cryptotermitinae</taxon>
        <taxon>Cryptotermes</taxon>
    </lineage>
</organism>
<dbReference type="PANTHER" id="PTHR23421">
    <property type="entry name" value="BETA-GALACTOSIDASE RELATED"/>
    <property type="match status" value="1"/>
</dbReference>
<dbReference type="InterPro" id="IPR017853">
    <property type="entry name" value="GH"/>
</dbReference>
<dbReference type="AlphaFoldDB" id="A0A2J7REK8"/>
<evidence type="ECO:0000259" key="8">
    <source>
        <dbReference type="Pfam" id="PF01301"/>
    </source>
</evidence>
<dbReference type="InterPro" id="IPR031330">
    <property type="entry name" value="Gly_Hdrlase_35_cat"/>
</dbReference>
<dbReference type="FunCoup" id="A0A2J7REK8">
    <property type="interactions" value="589"/>
</dbReference>
<dbReference type="PROSITE" id="PS01182">
    <property type="entry name" value="GLYCOSYL_HYDROL_F35"/>
    <property type="match status" value="1"/>
</dbReference>
<dbReference type="Proteomes" id="UP000235965">
    <property type="component" value="Unassembled WGS sequence"/>
</dbReference>
<evidence type="ECO:0000256" key="2">
    <source>
        <dbReference type="ARBA" id="ARBA00022729"/>
    </source>
</evidence>
<feature type="chain" id="PRO_5014438391" evidence="7">
    <location>
        <begin position="20"/>
        <end position="555"/>
    </location>
</feature>
<name>A0A2J7REK8_9NEOP</name>
<evidence type="ECO:0000256" key="5">
    <source>
        <dbReference type="ARBA" id="ARBA00023295"/>
    </source>
</evidence>
<dbReference type="Pfam" id="PF01301">
    <property type="entry name" value="Glyco_hydro_35"/>
    <property type="match status" value="1"/>
</dbReference>
<feature type="signal peptide" evidence="7">
    <location>
        <begin position="1"/>
        <end position="19"/>
    </location>
</feature>
<evidence type="ECO:0000256" key="3">
    <source>
        <dbReference type="ARBA" id="ARBA00022801"/>
    </source>
</evidence>
<reference evidence="10 11" key="1">
    <citation type="submission" date="2017-12" db="EMBL/GenBank/DDBJ databases">
        <title>Hemimetabolous genomes reveal molecular basis of termite eusociality.</title>
        <authorList>
            <person name="Harrison M.C."/>
            <person name="Jongepier E."/>
            <person name="Robertson H.M."/>
            <person name="Arning N."/>
            <person name="Bitard-Feildel T."/>
            <person name="Chao H."/>
            <person name="Childers C.P."/>
            <person name="Dinh H."/>
            <person name="Doddapaneni H."/>
            <person name="Dugan S."/>
            <person name="Gowin J."/>
            <person name="Greiner C."/>
            <person name="Han Y."/>
            <person name="Hu H."/>
            <person name="Hughes D.S.T."/>
            <person name="Huylmans A.-K."/>
            <person name="Kemena C."/>
            <person name="Kremer L.P.M."/>
            <person name="Lee S.L."/>
            <person name="Lopez-Ezquerra A."/>
            <person name="Mallet L."/>
            <person name="Monroy-Kuhn J.M."/>
            <person name="Moser A."/>
            <person name="Murali S.C."/>
            <person name="Muzny D.M."/>
            <person name="Otani S."/>
            <person name="Piulachs M.-D."/>
            <person name="Poelchau M."/>
            <person name="Qu J."/>
            <person name="Schaub F."/>
            <person name="Wada-Katsumata A."/>
            <person name="Worley K.C."/>
            <person name="Xie Q."/>
            <person name="Ylla G."/>
            <person name="Poulsen M."/>
            <person name="Gibbs R.A."/>
            <person name="Schal C."/>
            <person name="Richards S."/>
            <person name="Belles X."/>
            <person name="Korb J."/>
            <person name="Bornberg-Bauer E."/>
        </authorList>
    </citation>
    <scope>NUCLEOTIDE SEQUENCE [LARGE SCALE GENOMIC DNA]</scope>
    <source>
        <tissue evidence="10">Whole body</tissue>
    </source>
</reference>
<evidence type="ECO:0000259" key="9">
    <source>
        <dbReference type="Pfam" id="PF21317"/>
    </source>
</evidence>
<dbReference type="InterPro" id="IPR026283">
    <property type="entry name" value="B-gal_1-like"/>
</dbReference>
<feature type="active site" description="Proton donor" evidence="6">
    <location>
        <position position="186"/>
    </location>
</feature>
<evidence type="ECO:0000256" key="7">
    <source>
        <dbReference type="SAM" id="SignalP"/>
    </source>
</evidence>
<dbReference type="PIRSF" id="PIRSF006336">
    <property type="entry name" value="B-gal"/>
    <property type="match status" value="1"/>
</dbReference>
<comment type="similarity">
    <text evidence="1">Belongs to the glycosyl hydrolase 35 family.</text>
</comment>
<sequence length="555" mass="62422">MGVFRWYLFLFSLFHSSYAVSTIEAPRSFSIDYENNQFLLNGNPFRYVSGSLHYFRVPRAYWREHLRKLRAAGLNAVSTYVEWSQHEPSPGHFEFSGELDLQHFIHLAQEEDLLVLLRPGPYICAERDMGGLPPWLLTVKPDIYLRTNDTTYMEYAERYLNYLMSSVQTQLYGNGGPIIMVQIENEYGSYKACDSNYTARLRDIVKNIVGNAAVLYTTDGAGSSYLRCGKIEGVYATVDFGTGTDVDTAFLAQRMYEPRGPLINSEFYAGWLTHWGEALQRVDTDAIVKTLDAMLARNASVNFFVFHGGTNFGFLAGANYMNSYQPQLTSYDFDAPISEAGDPTNKYFAIKEVIGRYLPLLDNTEITPAPKGNYSTVLLSPVAPLLDQNIRQKLGKEPLRSQFPLTFEEIGQRYGFVLYETILAWSVPDPALFSIPGISDRAIVLLDDVPKGILSRSEKITSMPLSVSEGTKIQVLVENQGRINYGSMINDFKGLVTNATLGGEVLEDWIITGFPLHDISRLSVSNNDNYTFQGPAFFQGTFTLPSLILSHLIHF</sequence>
<dbReference type="SUPFAM" id="SSF51445">
    <property type="entry name" value="(Trans)glycosidases"/>
    <property type="match status" value="1"/>
</dbReference>
<evidence type="ECO:0000256" key="1">
    <source>
        <dbReference type="ARBA" id="ARBA00009809"/>
    </source>
</evidence>
<dbReference type="GO" id="GO:0005975">
    <property type="term" value="P:carbohydrate metabolic process"/>
    <property type="evidence" value="ECO:0007669"/>
    <property type="project" value="InterPro"/>
</dbReference>
<gene>
    <name evidence="10" type="ORF">B7P43_G16708</name>
</gene>
<keyword evidence="2 7" id="KW-0732">Signal</keyword>
<dbReference type="Pfam" id="PF21317">
    <property type="entry name" value="BetaGal_ABD_1"/>
    <property type="match status" value="1"/>
</dbReference>
<dbReference type="Gene3D" id="3.20.20.80">
    <property type="entry name" value="Glycosidases"/>
    <property type="match status" value="1"/>
</dbReference>
<dbReference type="InterPro" id="IPR008979">
    <property type="entry name" value="Galactose-bd-like_sf"/>
</dbReference>
<feature type="domain" description="Glycoside hydrolase 35 catalytic" evidence="8">
    <location>
        <begin position="37"/>
        <end position="356"/>
    </location>
</feature>
<keyword evidence="5" id="KW-0326">Glycosidase</keyword>
<dbReference type="GO" id="GO:0004565">
    <property type="term" value="F:beta-galactosidase activity"/>
    <property type="evidence" value="ECO:0007669"/>
    <property type="project" value="InterPro"/>
</dbReference>
<dbReference type="InterPro" id="IPR048912">
    <property type="entry name" value="BetaGal1-like_ABD1"/>
</dbReference>
<dbReference type="STRING" id="105785.A0A2J7REK8"/>
<dbReference type="PRINTS" id="PR00742">
    <property type="entry name" value="GLHYDRLASE35"/>
</dbReference>
<comment type="caution">
    <text evidence="10">The sequence shown here is derived from an EMBL/GenBank/DDBJ whole genome shotgun (WGS) entry which is preliminary data.</text>
</comment>
<evidence type="ECO:0000313" key="10">
    <source>
        <dbReference type="EMBL" id="PNF39271.1"/>
    </source>
</evidence>
<evidence type="ECO:0000313" key="11">
    <source>
        <dbReference type="Proteomes" id="UP000235965"/>
    </source>
</evidence>
<dbReference type="OrthoDB" id="1657402at2759"/>
<dbReference type="SUPFAM" id="SSF49785">
    <property type="entry name" value="Galactose-binding domain-like"/>
    <property type="match status" value="1"/>
</dbReference>
<dbReference type="FunFam" id="2.60.120.260:FF:000021">
    <property type="entry name" value="Beta-galactosidase"/>
    <property type="match status" value="1"/>
</dbReference>
<proteinExistence type="inferred from homology"/>